<dbReference type="Gene3D" id="2.60.200.40">
    <property type="match status" value="1"/>
</dbReference>
<evidence type="ECO:0000313" key="10">
    <source>
        <dbReference type="EMBL" id="MBM6921739.1"/>
    </source>
</evidence>
<dbReference type="InterPro" id="IPR050187">
    <property type="entry name" value="Lipid_Phosphate_FormReg"/>
</dbReference>
<dbReference type="GO" id="GO:0016301">
    <property type="term" value="F:kinase activity"/>
    <property type="evidence" value="ECO:0007669"/>
    <property type="project" value="UniProtKB-KW"/>
</dbReference>
<dbReference type="SMART" id="SM00046">
    <property type="entry name" value="DAGKc"/>
    <property type="match status" value="1"/>
</dbReference>
<dbReference type="NCBIfam" id="TIGR00147">
    <property type="entry name" value="YegS/Rv2252/BmrU family lipid kinase"/>
    <property type="match status" value="1"/>
</dbReference>
<gene>
    <name evidence="10" type="ORF">H6A12_11320</name>
</gene>
<evidence type="ECO:0000256" key="1">
    <source>
        <dbReference type="ARBA" id="ARBA00001946"/>
    </source>
</evidence>
<comment type="similarity">
    <text evidence="2">Belongs to the diacylglycerol/lipid kinase family.</text>
</comment>
<feature type="domain" description="DAGKc" evidence="9">
    <location>
        <begin position="1"/>
        <end position="132"/>
    </location>
</feature>
<dbReference type="AlphaFoldDB" id="A0A938XAR9"/>
<dbReference type="Gene3D" id="3.40.50.10330">
    <property type="entry name" value="Probable inorganic polyphosphate/atp-NAD kinase, domain 1"/>
    <property type="match status" value="1"/>
</dbReference>
<keyword evidence="3" id="KW-0808">Transferase</keyword>
<dbReference type="InterPro" id="IPR017438">
    <property type="entry name" value="ATP-NAD_kinase_N"/>
</dbReference>
<evidence type="ECO:0000256" key="3">
    <source>
        <dbReference type="ARBA" id="ARBA00022679"/>
    </source>
</evidence>
<evidence type="ECO:0000256" key="7">
    <source>
        <dbReference type="ARBA" id="ARBA00023209"/>
    </source>
</evidence>
<name>A0A938XAR9_9FIRM</name>
<keyword evidence="11" id="KW-1185">Reference proteome</keyword>
<dbReference type="Pfam" id="PF19279">
    <property type="entry name" value="YegS_C"/>
    <property type="match status" value="1"/>
</dbReference>
<evidence type="ECO:0000259" key="9">
    <source>
        <dbReference type="PROSITE" id="PS50146"/>
    </source>
</evidence>
<protein>
    <submittedName>
        <fullName evidence="10">Diacylglycerol kinase family lipid kinase</fullName>
    </submittedName>
</protein>
<dbReference type="RefSeq" id="WP_204447945.1">
    <property type="nucleotide sequence ID" value="NZ_JACJKY010000025.1"/>
</dbReference>
<proteinExistence type="inferred from homology"/>
<keyword evidence="6" id="KW-0067">ATP-binding</keyword>
<dbReference type="PANTHER" id="PTHR12358:SF54">
    <property type="entry name" value="SPHINGOSINE KINASE RELATED PROTEIN"/>
    <property type="match status" value="1"/>
</dbReference>
<dbReference type="InterPro" id="IPR005218">
    <property type="entry name" value="Diacylglycerol/lipid_kinase"/>
</dbReference>
<keyword evidence="8" id="KW-1208">Phospholipid metabolism</keyword>
<dbReference type="InterPro" id="IPR016064">
    <property type="entry name" value="NAD/diacylglycerol_kinase_sf"/>
</dbReference>
<dbReference type="Pfam" id="PF00781">
    <property type="entry name" value="DAGK_cat"/>
    <property type="match status" value="1"/>
</dbReference>
<keyword evidence="7" id="KW-0594">Phospholipid biosynthesis</keyword>
<keyword evidence="7" id="KW-0443">Lipid metabolism</keyword>
<evidence type="ECO:0000256" key="2">
    <source>
        <dbReference type="ARBA" id="ARBA00005983"/>
    </source>
</evidence>
<accession>A0A938XAR9</accession>
<sequence>MESLHYCFVLNPIAGKRRADVWEKKIKAGMESSGHPFSIHRTNAPGDAVRITKAQAKKKIPVCVIAVGGDGTLNEVINGAAFAKNIIVGVIPAGSGNDFIRSFENGGQFLSIPALLSGTVHPLDLIRVNGRYAVNLVNIGFDCDVVEQASRFHSLRPLCGPIGYFVSVFIVLSRKMGKRMTVTTDTETFPMDDYLLSTMANGRYYGGGFLASPKSCADDGKMDVALVKKVGRLRFLSLLASYKNGTYQDREALKSLLVLRRVKTLRIRFSALTGICIDGEITHATAVSIETAPRAVRFLMPNGAVPKDGFLSGEPL</sequence>
<keyword evidence="7" id="KW-0444">Lipid biosynthesis</keyword>
<comment type="caution">
    <text evidence="10">The sequence shown here is derived from an EMBL/GenBank/DDBJ whole genome shotgun (WGS) entry which is preliminary data.</text>
</comment>
<reference evidence="10" key="2">
    <citation type="journal article" date="2021" name="Sci. Rep.">
        <title>The distribution of antibiotic resistance genes in chicken gut microbiota commensals.</title>
        <authorList>
            <person name="Juricova H."/>
            <person name="Matiasovicova J."/>
            <person name="Kubasova T."/>
            <person name="Cejkova D."/>
            <person name="Rychlik I."/>
        </authorList>
    </citation>
    <scope>NUCLEOTIDE SEQUENCE</scope>
    <source>
        <strain evidence="10">An559</strain>
    </source>
</reference>
<reference evidence="10" key="1">
    <citation type="submission" date="2020-08" db="EMBL/GenBank/DDBJ databases">
        <authorList>
            <person name="Cejkova D."/>
            <person name="Kubasova T."/>
            <person name="Jahodarova E."/>
            <person name="Rychlik I."/>
        </authorList>
    </citation>
    <scope>NUCLEOTIDE SEQUENCE</scope>
    <source>
        <strain evidence="10">An559</strain>
    </source>
</reference>
<evidence type="ECO:0000256" key="5">
    <source>
        <dbReference type="ARBA" id="ARBA00022777"/>
    </source>
</evidence>
<keyword evidence="5 10" id="KW-0418">Kinase</keyword>
<organism evidence="10 11">
    <name type="scientific">Merdimmobilis hominis</name>
    <dbReference type="NCBI Taxonomy" id="2897707"/>
    <lineage>
        <taxon>Bacteria</taxon>
        <taxon>Bacillati</taxon>
        <taxon>Bacillota</taxon>
        <taxon>Clostridia</taxon>
        <taxon>Eubacteriales</taxon>
        <taxon>Oscillospiraceae</taxon>
        <taxon>Merdimmobilis</taxon>
    </lineage>
</organism>
<evidence type="ECO:0000256" key="8">
    <source>
        <dbReference type="ARBA" id="ARBA00023264"/>
    </source>
</evidence>
<evidence type="ECO:0000256" key="4">
    <source>
        <dbReference type="ARBA" id="ARBA00022741"/>
    </source>
</evidence>
<dbReference type="EMBL" id="JACJKY010000025">
    <property type="protein sequence ID" value="MBM6921739.1"/>
    <property type="molecule type" value="Genomic_DNA"/>
</dbReference>
<dbReference type="GO" id="GO:0008654">
    <property type="term" value="P:phospholipid biosynthetic process"/>
    <property type="evidence" value="ECO:0007669"/>
    <property type="project" value="UniProtKB-KW"/>
</dbReference>
<comment type="cofactor">
    <cofactor evidence="1">
        <name>Mg(2+)</name>
        <dbReference type="ChEBI" id="CHEBI:18420"/>
    </cofactor>
</comment>
<dbReference type="InterPro" id="IPR001206">
    <property type="entry name" value="Diacylglycerol_kinase_cat_dom"/>
</dbReference>
<dbReference type="PANTHER" id="PTHR12358">
    <property type="entry name" value="SPHINGOSINE KINASE"/>
    <property type="match status" value="1"/>
</dbReference>
<dbReference type="InterPro" id="IPR045540">
    <property type="entry name" value="YegS/DAGK_C"/>
</dbReference>
<keyword evidence="4" id="KW-0547">Nucleotide-binding</keyword>
<dbReference type="GO" id="GO:0005524">
    <property type="term" value="F:ATP binding"/>
    <property type="evidence" value="ECO:0007669"/>
    <property type="project" value="UniProtKB-KW"/>
</dbReference>
<evidence type="ECO:0000313" key="11">
    <source>
        <dbReference type="Proteomes" id="UP000774750"/>
    </source>
</evidence>
<dbReference type="SUPFAM" id="SSF111331">
    <property type="entry name" value="NAD kinase/diacylglycerol kinase-like"/>
    <property type="match status" value="1"/>
</dbReference>
<dbReference type="PROSITE" id="PS50146">
    <property type="entry name" value="DAGK"/>
    <property type="match status" value="1"/>
</dbReference>
<dbReference type="Proteomes" id="UP000774750">
    <property type="component" value="Unassembled WGS sequence"/>
</dbReference>
<evidence type="ECO:0000256" key="6">
    <source>
        <dbReference type="ARBA" id="ARBA00022840"/>
    </source>
</evidence>